<feature type="chain" id="PRO_5030940492" evidence="2">
    <location>
        <begin position="24"/>
        <end position="193"/>
    </location>
</feature>
<keyword evidence="1" id="KW-0812">Transmembrane</keyword>
<evidence type="ECO:0000313" key="3">
    <source>
        <dbReference type="EMBL" id="CAE0248768.1"/>
    </source>
</evidence>
<keyword evidence="1" id="KW-1133">Transmembrane helix</keyword>
<evidence type="ECO:0000256" key="2">
    <source>
        <dbReference type="SAM" id="SignalP"/>
    </source>
</evidence>
<feature type="transmembrane region" description="Helical" evidence="1">
    <location>
        <begin position="174"/>
        <end position="192"/>
    </location>
</feature>
<dbReference type="AlphaFoldDB" id="A0A7S3D750"/>
<proteinExistence type="predicted"/>
<evidence type="ECO:0000256" key="1">
    <source>
        <dbReference type="SAM" id="Phobius"/>
    </source>
</evidence>
<sequence>MGSHHLIATFLFLEVAYFTSVAGQSDLTRDPRTCCRRIDFLTKAPDCLCNGHVNYFSIQDCSDVQTECDKAQEIFDRAISHPYITPGLLCKEVLIRAACAYRFWECNGPTAQSVYRGVCESTCTGLEQHCNVSLSDLTLGIYTTCETGRRTELQDTECTSTGFKLKSIIGEWNAMNVLLIAVYQLVLIAFWMD</sequence>
<organism evidence="3">
    <name type="scientific">Palpitomonas bilix</name>
    <dbReference type="NCBI Taxonomy" id="652834"/>
    <lineage>
        <taxon>Eukaryota</taxon>
        <taxon>Eukaryota incertae sedis</taxon>
    </lineage>
</organism>
<keyword evidence="2" id="KW-0732">Signal</keyword>
<reference evidence="3" key="1">
    <citation type="submission" date="2021-01" db="EMBL/GenBank/DDBJ databases">
        <authorList>
            <person name="Corre E."/>
            <person name="Pelletier E."/>
            <person name="Niang G."/>
            <person name="Scheremetjew M."/>
            <person name="Finn R."/>
            <person name="Kale V."/>
            <person name="Holt S."/>
            <person name="Cochrane G."/>
            <person name="Meng A."/>
            <person name="Brown T."/>
            <person name="Cohen L."/>
        </authorList>
    </citation>
    <scope>NUCLEOTIDE SEQUENCE</scope>
    <source>
        <strain evidence="3">NIES-2562</strain>
    </source>
</reference>
<protein>
    <submittedName>
        <fullName evidence="3">Uncharacterized protein</fullName>
    </submittedName>
</protein>
<keyword evidence="1" id="KW-0472">Membrane</keyword>
<gene>
    <name evidence="3" type="ORF">PBIL07802_LOCUS10964</name>
</gene>
<dbReference type="EMBL" id="HBIB01016959">
    <property type="protein sequence ID" value="CAE0248768.1"/>
    <property type="molecule type" value="Transcribed_RNA"/>
</dbReference>
<accession>A0A7S3D750</accession>
<feature type="signal peptide" evidence="2">
    <location>
        <begin position="1"/>
        <end position="23"/>
    </location>
</feature>
<name>A0A7S3D750_9EUKA</name>